<evidence type="ECO:0000256" key="5">
    <source>
        <dbReference type="ARBA" id="ARBA00023136"/>
    </source>
</evidence>
<feature type="transmembrane region" description="Helical" evidence="6">
    <location>
        <begin position="167"/>
        <end position="188"/>
    </location>
</feature>
<dbReference type="RefSeq" id="WP_059427015.1">
    <property type="nucleotide sequence ID" value="NZ_FAUT01000001.1"/>
</dbReference>
<evidence type="ECO:0000256" key="4">
    <source>
        <dbReference type="ARBA" id="ARBA00022989"/>
    </source>
</evidence>
<keyword evidence="9" id="KW-1185">Reference proteome</keyword>
<dbReference type="NCBIfam" id="TIGR00765">
    <property type="entry name" value="yihY_not_rbn"/>
    <property type="match status" value="1"/>
</dbReference>
<feature type="transmembrane region" description="Helical" evidence="6">
    <location>
        <begin position="27"/>
        <end position="50"/>
    </location>
</feature>
<dbReference type="PIRSF" id="PIRSF035875">
    <property type="entry name" value="RNase_BN"/>
    <property type="match status" value="1"/>
</dbReference>
<feature type="transmembrane region" description="Helical" evidence="6">
    <location>
        <begin position="200"/>
        <end position="219"/>
    </location>
</feature>
<dbReference type="Proteomes" id="UP000052245">
    <property type="component" value="Unassembled WGS sequence"/>
</dbReference>
<proteinExistence type="predicted"/>
<keyword evidence="4 6" id="KW-1133">Transmembrane helix</keyword>
<dbReference type="Proteomes" id="UP000052237">
    <property type="component" value="Unassembled WGS sequence"/>
</dbReference>
<reference evidence="9 10" key="1">
    <citation type="submission" date="2015-11" db="EMBL/GenBank/DDBJ databases">
        <authorList>
            <consortium name="Pathogen Informatics"/>
        </authorList>
    </citation>
    <scope>NUCLEOTIDE SEQUENCE [LARGE SCALE GENOMIC DNA]</scope>
    <source>
        <strain evidence="7 9">006A-0059</strain>
        <strain evidence="8 10">007A-0283</strain>
    </source>
</reference>
<feature type="transmembrane region" description="Helical" evidence="6">
    <location>
        <begin position="93"/>
        <end position="112"/>
    </location>
</feature>
<name>A0A0S4SP44_CAMHY</name>
<feature type="transmembrane region" description="Helical" evidence="6">
    <location>
        <begin position="231"/>
        <end position="256"/>
    </location>
</feature>
<evidence type="ECO:0000256" key="1">
    <source>
        <dbReference type="ARBA" id="ARBA00004651"/>
    </source>
</evidence>
<dbReference type="PANTHER" id="PTHR30213:SF0">
    <property type="entry name" value="UPF0761 MEMBRANE PROTEIN YIHY"/>
    <property type="match status" value="1"/>
</dbReference>
<accession>A0A9W5ESJ6</accession>
<comment type="caution">
    <text evidence="7">The sequence shown here is derived from an EMBL/GenBank/DDBJ whole genome shotgun (WGS) entry which is preliminary data.</text>
</comment>
<evidence type="ECO:0000313" key="10">
    <source>
        <dbReference type="Proteomes" id="UP000052245"/>
    </source>
</evidence>
<protein>
    <submittedName>
        <fullName evidence="7">Ribonuclease BN</fullName>
    </submittedName>
</protein>
<evidence type="ECO:0000256" key="6">
    <source>
        <dbReference type="SAM" id="Phobius"/>
    </source>
</evidence>
<dbReference type="AlphaFoldDB" id="A0A0S4SP44"/>
<dbReference type="InterPro" id="IPR017039">
    <property type="entry name" value="Virul_fac_BrkB"/>
</dbReference>
<gene>
    <name evidence="7" type="primary">yihY</name>
    <name evidence="7" type="ORF">ERS686654_00001</name>
    <name evidence="8" type="ORF">ERS739223_00368</name>
</gene>
<keyword evidence="5 6" id="KW-0472">Membrane</keyword>
<evidence type="ECO:0000313" key="8">
    <source>
        <dbReference type="EMBL" id="CUU73131.1"/>
    </source>
</evidence>
<dbReference type="EMBL" id="FAVB01000001">
    <property type="protein sequence ID" value="CUU67673.1"/>
    <property type="molecule type" value="Genomic_DNA"/>
</dbReference>
<keyword evidence="3 6" id="KW-0812">Transmembrane</keyword>
<dbReference type="EMBL" id="FAVC01000001">
    <property type="protein sequence ID" value="CUU73131.1"/>
    <property type="molecule type" value="Genomic_DNA"/>
</dbReference>
<dbReference type="PANTHER" id="PTHR30213">
    <property type="entry name" value="INNER MEMBRANE PROTEIN YHJD"/>
    <property type="match status" value="1"/>
</dbReference>
<dbReference type="Pfam" id="PF03631">
    <property type="entry name" value="Virul_fac_BrkB"/>
    <property type="match status" value="1"/>
</dbReference>
<evidence type="ECO:0000256" key="2">
    <source>
        <dbReference type="ARBA" id="ARBA00022475"/>
    </source>
</evidence>
<accession>A0A0S4SP44</accession>
<feature type="transmembrane region" description="Helical" evidence="6">
    <location>
        <begin position="133"/>
        <end position="155"/>
    </location>
</feature>
<evidence type="ECO:0000313" key="7">
    <source>
        <dbReference type="EMBL" id="CUU67673.1"/>
    </source>
</evidence>
<keyword evidence="2" id="KW-1003">Cell membrane</keyword>
<dbReference type="GO" id="GO:0005886">
    <property type="term" value="C:plasma membrane"/>
    <property type="evidence" value="ECO:0007669"/>
    <property type="project" value="UniProtKB-SubCell"/>
</dbReference>
<evidence type="ECO:0000256" key="3">
    <source>
        <dbReference type="ARBA" id="ARBA00022692"/>
    </source>
</evidence>
<sequence>MSINRQKIWISLKNIYKTAEDKQLMHFAASLSFHTVLSLIPVLLISLSIFTQLPSFKEYYAKIKDFIFSNLLPANQENIVSYIDQFLSNSNNLGIVGLIGVIITSIMFFSDYEFVISKLTNTKSRGFWRSLSTYWTLITLMPLGLGLSFWLSNLIQNILSQSSYTSGINFLGVFPYLIIWAIFSITYLISINKDLNLKNVIFSAFCSSFIWSLSKWIFIEYTFYNKTYTSIYGSFSILLFFFVWIYLSWIIFLYGIKLCNILEQNINDKTTSVL</sequence>
<organism evidence="7 9">
    <name type="scientific">Campylobacter hyointestinalis subsp. hyointestinalis</name>
    <dbReference type="NCBI Taxonomy" id="91352"/>
    <lineage>
        <taxon>Bacteria</taxon>
        <taxon>Pseudomonadati</taxon>
        <taxon>Campylobacterota</taxon>
        <taxon>Epsilonproteobacteria</taxon>
        <taxon>Campylobacterales</taxon>
        <taxon>Campylobacteraceae</taxon>
        <taxon>Campylobacter</taxon>
    </lineage>
</organism>
<evidence type="ECO:0000313" key="9">
    <source>
        <dbReference type="Proteomes" id="UP000052237"/>
    </source>
</evidence>
<comment type="subcellular location">
    <subcellularLocation>
        <location evidence="1">Cell membrane</location>
        <topology evidence="1">Multi-pass membrane protein</topology>
    </subcellularLocation>
</comment>